<protein>
    <submittedName>
        <fullName evidence="1">Conjugative transposon protein TraO</fullName>
    </submittedName>
</protein>
<dbReference type="AlphaFoldDB" id="A0A1M5ID28"/>
<dbReference type="InterPro" id="IPR018899">
    <property type="entry name" value="Conjug_transposon_Tra0"/>
</dbReference>
<dbReference type="Proteomes" id="UP000184518">
    <property type="component" value="Unassembled WGS sequence"/>
</dbReference>
<name>A0A1M5ID28_9FLAO</name>
<evidence type="ECO:0000313" key="2">
    <source>
        <dbReference type="Proteomes" id="UP000184518"/>
    </source>
</evidence>
<organism evidence="1 2">
    <name type="scientific">Chryseobacterium arachidis</name>
    <dbReference type="NCBI Taxonomy" id="1416778"/>
    <lineage>
        <taxon>Bacteria</taxon>
        <taxon>Pseudomonadati</taxon>
        <taxon>Bacteroidota</taxon>
        <taxon>Flavobacteriia</taxon>
        <taxon>Flavobacteriales</taxon>
        <taxon>Weeksellaceae</taxon>
        <taxon>Chryseobacterium group</taxon>
        <taxon>Chryseobacterium</taxon>
    </lineage>
</organism>
<gene>
    <name evidence="1" type="ORF">SAMN05443633_11297</name>
</gene>
<dbReference type="STRING" id="1416778.SAMN05443633_11297"/>
<dbReference type="EMBL" id="FQUT01000012">
    <property type="protein sequence ID" value="SHG26264.1"/>
    <property type="molecule type" value="Genomic_DNA"/>
</dbReference>
<keyword evidence="2" id="KW-1185">Reference proteome</keyword>
<proteinExistence type="predicted"/>
<accession>A0A1M5ID28</accession>
<dbReference type="Pfam" id="PF10626">
    <property type="entry name" value="TraO"/>
    <property type="match status" value="1"/>
</dbReference>
<reference evidence="2" key="1">
    <citation type="submission" date="2016-11" db="EMBL/GenBank/DDBJ databases">
        <authorList>
            <person name="Varghese N."/>
            <person name="Submissions S."/>
        </authorList>
    </citation>
    <scope>NUCLEOTIDE SEQUENCE [LARGE SCALE GENOMIC DNA]</scope>
    <source>
        <strain evidence="2">DSM 27619</strain>
    </source>
</reference>
<evidence type="ECO:0000313" key="1">
    <source>
        <dbReference type="EMBL" id="SHG26264.1"/>
    </source>
</evidence>
<sequence>MILMLGLVSISGYAQRMIYRQKAVEVNAGILSDKDISNNYYFNITLNSFGRYGNYWIWAAEFQSRNTDYKQWKIPIKSYLGEMGYSLQLFSDNRKFITLNAGLAAVGGFEVVNKGDSTLIDGAVLHSKNQFVFGTAGRLSLETYLSDRIVFMVQGRLRVLWGTDLEKFRPSSGVGLRINF</sequence>